<keyword evidence="2" id="KW-1185">Reference proteome</keyword>
<dbReference type="EMBL" id="VLXZ01000137">
    <property type="protein sequence ID" value="TSB44506.1"/>
    <property type="molecule type" value="Genomic_DNA"/>
</dbReference>
<organism evidence="1 2">
    <name type="scientific">Alkalicoccobacillus porphyridii</name>
    <dbReference type="NCBI Taxonomy" id="2597270"/>
    <lineage>
        <taxon>Bacteria</taxon>
        <taxon>Bacillati</taxon>
        <taxon>Bacillota</taxon>
        <taxon>Bacilli</taxon>
        <taxon>Bacillales</taxon>
        <taxon>Bacillaceae</taxon>
        <taxon>Alkalicoccobacillus</taxon>
    </lineage>
</organism>
<dbReference type="InterPro" id="IPR042034">
    <property type="entry name" value="Gam_sf"/>
</dbReference>
<dbReference type="Gene3D" id="1.10.10.2020">
    <property type="entry name" value="Host-nuclease inhibitor protein Gam"/>
    <property type="match status" value="1"/>
</dbReference>
<dbReference type="InterPro" id="IPR009274">
    <property type="entry name" value="Gam"/>
</dbReference>
<dbReference type="Proteomes" id="UP000318521">
    <property type="component" value="Unassembled WGS sequence"/>
</dbReference>
<gene>
    <name evidence="1" type="ORF">FN960_21255</name>
</gene>
<accession>A0A553ZT62</accession>
<protein>
    <submittedName>
        <fullName evidence="1">Host-nuclease inhibitor protein Gam</fullName>
    </submittedName>
</protein>
<dbReference type="RefSeq" id="WP_023441886.1">
    <property type="nucleotide sequence ID" value="NZ_VLXZ01000137.1"/>
</dbReference>
<dbReference type="Pfam" id="PF06064">
    <property type="entry name" value="Gam"/>
    <property type="match status" value="1"/>
</dbReference>
<proteinExistence type="predicted"/>
<dbReference type="AlphaFoldDB" id="A0A553ZT62"/>
<feature type="non-terminal residue" evidence="1">
    <location>
        <position position="1"/>
    </location>
</feature>
<evidence type="ECO:0000313" key="1">
    <source>
        <dbReference type="EMBL" id="TSB44506.1"/>
    </source>
</evidence>
<evidence type="ECO:0000313" key="2">
    <source>
        <dbReference type="Proteomes" id="UP000318521"/>
    </source>
</evidence>
<name>A0A553ZT62_9BACI</name>
<dbReference type="GO" id="GO:0060703">
    <property type="term" value="F:deoxyribonuclease inhibitor activity"/>
    <property type="evidence" value="ECO:0007669"/>
    <property type="project" value="InterPro"/>
</dbReference>
<reference evidence="1 2" key="1">
    <citation type="submission" date="2019-07" db="EMBL/GenBank/DDBJ databases">
        <authorList>
            <person name="Park Y.J."/>
            <person name="Jeong S.E."/>
            <person name="Jung H.S."/>
        </authorList>
    </citation>
    <scope>NUCLEOTIDE SEQUENCE [LARGE SCALE GENOMIC DNA]</scope>
    <source>
        <strain evidence="2">P16(2019)</strain>
    </source>
</reference>
<comment type="caution">
    <text evidence="1">The sequence shown here is derived from an EMBL/GenBank/DDBJ whole genome shotgun (WGS) entry which is preliminary data.</text>
</comment>
<sequence length="31" mass="3743">DDVEFQERMAEHIRYMVETIAHHQVDIDSEV</sequence>